<reference evidence="2 3" key="1">
    <citation type="submission" date="2017-03" db="EMBL/GenBank/DDBJ databases">
        <authorList>
            <person name="Afonso C.L."/>
            <person name="Miller P.J."/>
            <person name="Scott M.A."/>
            <person name="Spackman E."/>
            <person name="Goraichik I."/>
            <person name="Dimitrov K.M."/>
            <person name="Suarez D.L."/>
            <person name="Swayne D.E."/>
        </authorList>
    </citation>
    <scope>NUCLEOTIDE SEQUENCE [LARGE SCALE GENOMIC DNA]</scope>
    <source>
        <strain evidence="2 3">CECT 7450</strain>
    </source>
</reference>
<dbReference type="AlphaFoldDB" id="A0A1X6ZGI6"/>
<evidence type="ECO:0000313" key="3">
    <source>
        <dbReference type="Proteomes" id="UP000193061"/>
    </source>
</evidence>
<dbReference type="PROSITE" id="PS51257">
    <property type="entry name" value="PROKAR_LIPOPROTEIN"/>
    <property type="match status" value="1"/>
</dbReference>
<gene>
    <name evidence="2" type="ORF">ROA7450_02422</name>
</gene>
<dbReference type="Proteomes" id="UP000193061">
    <property type="component" value="Unassembled WGS sequence"/>
</dbReference>
<keyword evidence="3" id="KW-1185">Reference proteome</keyword>
<evidence type="ECO:0000313" key="2">
    <source>
        <dbReference type="EMBL" id="SLN49138.1"/>
    </source>
</evidence>
<organism evidence="2 3">
    <name type="scientific">Roseovarius albus</name>
    <dbReference type="NCBI Taxonomy" id="1247867"/>
    <lineage>
        <taxon>Bacteria</taxon>
        <taxon>Pseudomonadati</taxon>
        <taxon>Pseudomonadota</taxon>
        <taxon>Alphaproteobacteria</taxon>
        <taxon>Rhodobacterales</taxon>
        <taxon>Roseobacteraceae</taxon>
        <taxon>Roseovarius</taxon>
    </lineage>
</organism>
<protein>
    <recommendedName>
        <fullName evidence="4">D-galactarate dehydratase</fullName>
    </recommendedName>
</protein>
<feature type="region of interest" description="Disordered" evidence="1">
    <location>
        <begin position="36"/>
        <end position="80"/>
    </location>
</feature>
<evidence type="ECO:0000256" key="1">
    <source>
        <dbReference type="SAM" id="MobiDB-lite"/>
    </source>
</evidence>
<dbReference type="EMBL" id="FWFX01000007">
    <property type="protein sequence ID" value="SLN49138.1"/>
    <property type="molecule type" value="Genomic_DNA"/>
</dbReference>
<accession>A0A1X6ZGI6</accession>
<evidence type="ECO:0008006" key="4">
    <source>
        <dbReference type="Google" id="ProtNLM"/>
    </source>
</evidence>
<name>A0A1X6ZGI6_9RHOB</name>
<proteinExistence type="predicted"/>
<sequence>MFKCFIVSMVVLVGCADGQGVFQKWRDKNTQELDTKTENGLEAEPAVLTDAPPPPKDASSVEEFDTTTATARAEAVKEAETSNGAKFLGNTIASLGAPTEPGIWMKTSLVKSQVKGRVDYPAKGTSVVVELVPLEASKGAGSQISLAAMRLIEADLTGLPEVKVYQLPE</sequence>